<evidence type="ECO:0000313" key="2">
    <source>
        <dbReference type="Proteomes" id="UP000192980"/>
    </source>
</evidence>
<protein>
    <submittedName>
        <fullName evidence="1">Lipid A 3-O-deacylase (PagL)</fullName>
    </submittedName>
</protein>
<gene>
    <name evidence="1" type="ORF">SAMN05660862_3157</name>
</gene>
<dbReference type="Gene3D" id="2.40.160.20">
    <property type="match status" value="1"/>
</dbReference>
<reference evidence="1 2" key="1">
    <citation type="submission" date="2017-04" db="EMBL/GenBank/DDBJ databases">
        <authorList>
            <person name="Afonso C.L."/>
            <person name="Miller P.J."/>
            <person name="Scott M.A."/>
            <person name="Spackman E."/>
            <person name="Goraichik I."/>
            <person name="Dimitrov K.M."/>
            <person name="Suarez D.L."/>
            <person name="Swayne D.E."/>
        </authorList>
    </citation>
    <scope>NUCLEOTIDE SEQUENCE [LARGE SCALE GENOMIC DNA]</scope>
    <source>
        <strain evidence="1 2">DSM 22418</strain>
    </source>
</reference>
<dbReference type="AlphaFoldDB" id="A0A1X7KRU6"/>
<dbReference type="STRING" id="561061.SAMN05660862_3157"/>
<dbReference type="InterPro" id="IPR018550">
    <property type="entry name" value="Lipid-A_deacylase-rel"/>
</dbReference>
<accession>A0A1X7KRU6</accession>
<sequence length="430" mass="48080">MMFFKSVYLYVILHIQSFVWRTAVVTCLCCYVISPVIAQDSAMEGDTSTQVSIFKPGRFVHSLGAEFRYSRVIPNLPFFDGDNAMSKPIRNAFTGHLKYAVRLPEGSLGRQVYGDSYQGIGVARFHFGNKEELGNPVAVYLFQGAPIAKLAPRLSLGYEWNFGLSTGWKPYDQYENPYNIVIGSRLNAYINVGLLLNWKASRSVEIQAGADISHFSNGNTAFPNAGLNMFGTKVGMVYHVNNSDEQLRKQRQSLLALRPFPKHISYDMVFFGAWRRKGVDFFGQPVASPHAYPVVGAYFAPMYNFGYRFRAGVSIDGIYDGSANVYTEDYIVGTEQEFFKPALNRQMAIGFSGRAEYVMPLFSIGVGIGANAIHKGGDLTGTYQTFALKIGVTKSSFLHIGYNLKDFHEPNFLMIGLGFRFNNQRPSLLH</sequence>
<keyword evidence="2" id="KW-1185">Reference proteome</keyword>
<evidence type="ECO:0000313" key="1">
    <source>
        <dbReference type="EMBL" id="SMG44040.1"/>
    </source>
</evidence>
<dbReference type="Pfam" id="PF09411">
    <property type="entry name" value="PagL"/>
    <property type="match status" value="1"/>
</dbReference>
<proteinExistence type="predicted"/>
<dbReference type="EMBL" id="FXAU01000006">
    <property type="protein sequence ID" value="SMG44040.1"/>
    <property type="molecule type" value="Genomic_DNA"/>
</dbReference>
<organism evidence="1 2">
    <name type="scientific">Sphingobacterium psychroaquaticum</name>
    <dbReference type="NCBI Taxonomy" id="561061"/>
    <lineage>
        <taxon>Bacteria</taxon>
        <taxon>Pseudomonadati</taxon>
        <taxon>Bacteroidota</taxon>
        <taxon>Sphingobacteriia</taxon>
        <taxon>Sphingobacteriales</taxon>
        <taxon>Sphingobacteriaceae</taxon>
        <taxon>Sphingobacterium</taxon>
    </lineage>
</organism>
<name>A0A1X7KRU6_9SPHI</name>
<dbReference type="Proteomes" id="UP000192980">
    <property type="component" value="Unassembled WGS sequence"/>
</dbReference>